<dbReference type="PANTHER" id="PTHR42939:SF1">
    <property type="entry name" value="ABC TRANSPORTER ATP-BINDING PROTEIN ALBC-RELATED"/>
    <property type="match status" value="1"/>
</dbReference>
<keyword evidence="6" id="KW-1185">Reference proteome</keyword>
<gene>
    <name evidence="5" type="ORF">G6R27_04500</name>
</gene>
<evidence type="ECO:0000256" key="3">
    <source>
        <dbReference type="ARBA" id="ARBA00022840"/>
    </source>
</evidence>
<keyword evidence="2" id="KW-0547">Nucleotide-binding</keyword>
<dbReference type="PROSITE" id="PS00211">
    <property type="entry name" value="ABC_TRANSPORTER_1"/>
    <property type="match status" value="1"/>
</dbReference>
<feature type="domain" description="ABC transporter" evidence="4">
    <location>
        <begin position="2"/>
        <end position="200"/>
    </location>
</feature>
<protein>
    <submittedName>
        <fullName evidence="5">ABC transporter ATP-binding protein</fullName>
    </submittedName>
</protein>
<dbReference type="SUPFAM" id="SSF52540">
    <property type="entry name" value="P-loop containing nucleoside triphosphate hydrolases"/>
    <property type="match status" value="1"/>
</dbReference>
<organism evidence="5 6">
    <name type="scientific">Fructobacillus papyriferae</name>
    <dbReference type="NCBI Taxonomy" id="2713171"/>
    <lineage>
        <taxon>Bacteria</taxon>
        <taxon>Bacillati</taxon>
        <taxon>Bacillota</taxon>
        <taxon>Bacilli</taxon>
        <taxon>Lactobacillales</taxon>
        <taxon>Lactobacillaceae</taxon>
        <taxon>Fructobacillus</taxon>
    </lineage>
</organism>
<evidence type="ECO:0000256" key="2">
    <source>
        <dbReference type="ARBA" id="ARBA00022741"/>
    </source>
</evidence>
<dbReference type="SMART" id="SM00382">
    <property type="entry name" value="AAA"/>
    <property type="match status" value="1"/>
</dbReference>
<proteinExistence type="predicted"/>
<dbReference type="InterPro" id="IPR003439">
    <property type="entry name" value="ABC_transporter-like_ATP-bd"/>
</dbReference>
<dbReference type="InterPro" id="IPR051782">
    <property type="entry name" value="ABC_Transporter_VariousFunc"/>
</dbReference>
<dbReference type="RefSeq" id="WP_213819879.1">
    <property type="nucleotide sequence ID" value="NZ_JAAMFI010000002.1"/>
</dbReference>
<reference evidence="5 6" key="1">
    <citation type="submission" date="2020-02" db="EMBL/GenBank/DDBJ databases">
        <title>Fructobacillus sp. isolated from paper mulberry of Taiwan.</title>
        <authorList>
            <person name="Lin S.-T."/>
        </authorList>
    </citation>
    <scope>NUCLEOTIDE SEQUENCE [LARGE SCALE GENOMIC DNA]</scope>
    <source>
        <strain evidence="5 6">M1-10</strain>
    </source>
</reference>
<keyword evidence="1" id="KW-0813">Transport</keyword>
<accession>A0ABS5QQ24</accession>
<dbReference type="Pfam" id="PF00005">
    <property type="entry name" value="ABC_tran"/>
    <property type="match status" value="1"/>
</dbReference>
<evidence type="ECO:0000313" key="5">
    <source>
        <dbReference type="EMBL" id="MBS9335288.1"/>
    </source>
</evidence>
<name>A0ABS5QQ24_9LACO</name>
<dbReference type="Gene3D" id="3.40.50.300">
    <property type="entry name" value="P-loop containing nucleotide triphosphate hydrolases"/>
    <property type="match status" value="1"/>
</dbReference>
<comment type="caution">
    <text evidence="5">The sequence shown here is derived from an EMBL/GenBank/DDBJ whole genome shotgun (WGS) entry which is preliminary data.</text>
</comment>
<dbReference type="InterPro" id="IPR003593">
    <property type="entry name" value="AAA+_ATPase"/>
</dbReference>
<evidence type="ECO:0000259" key="4">
    <source>
        <dbReference type="PROSITE" id="PS50893"/>
    </source>
</evidence>
<dbReference type="CDD" id="cd03230">
    <property type="entry name" value="ABC_DR_subfamily_A"/>
    <property type="match status" value="1"/>
</dbReference>
<dbReference type="InterPro" id="IPR027417">
    <property type="entry name" value="P-loop_NTPase"/>
</dbReference>
<dbReference type="EMBL" id="JAAMFI010000002">
    <property type="protein sequence ID" value="MBS9335288.1"/>
    <property type="molecule type" value="Genomic_DNA"/>
</dbReference>
<sequence>MLEVNQLQKSFHDEIVLQDISFSGQPGQVIHISGENGSGKSTIFKIIARILKADSGEIHYDSETTIGALIENPGYLEFETGLTNLSFLAKLNHNEDLEKIRRLMADFGLDPDNKRAVSKYSLGMRQKLGIIQAIMEDQNIVLLDEPTRGLDRASLNHFVELVQQLKDENKLVIIASHDFQAGMPYDKTYRLIDGVLQSEE</sequence>
<dbReference type="PROSITE" id="PS50893">
    <property type="entry name" value="ABC_TRANSPORTER_2"/>
    <property type="match status" value="1"/>
</dbReference>
<dbReference type="Proteomes" id="UP001519418">
    <property type="component" value="Unassembled WGS sequence"/>
</dbReference>
<dbReference type="PANTHER" id="PTHR42939">
    <property type="entry name" value="ABC TRANSPORTER ATP-BINDING PROTEIN ALBC-RELATED"/>
    <property type="match status" value="1"/>
</dbReference>
<evidence type="ECO:0000256" key="1">
    <source>
        <dbReference type="ARBA" id="ARBA00022448"/>
    </source>
</evidence>
<dbReference type="GO" id="GO:0005524">
    <property type="term" value="F:ATP binding"/>
    <property type="evidence" value="ECO:0007669"/>
    <property type="project" value="UniProtKB-KW"/>
</dbReference>
<keyword evidence="3 5" id="KW-0067">ATP-binding</keyword>
<evidence type="ECO:0000313" key="6">
    <source>
        <dbReference type="Proteomes" id="UP001519418"/>
    </source>
</evidence>
<dbReference type="InterPro" id="IPR017871">
    <property type="entry name" value="ABC_transporter-like_CS"/>
</dbReference>